<accession>A0A9W8LTT8</accession>
<organism evidence="2 3">
    <name type="scientific">Coemansia guatemalensis</name>
    <dbReference type="NCBI Taxonomy" id="2761395"/>
    <lineage>
        <taxon>Eukaryota</taxon>
        <taxon>Fungi</taxon>
        <taxon>Fungi incertae sedis</taxon>
        <taxon>Zoopagomycota</taxon>
        <taxon>Kickxellomycotina</taxon>
        <taxon>Kickxellomycetes</taxon>
        <taxon>Kickxellales</taxon>
        <taxon>Kickxellaceae</taxon>
        <taxon>Coemansia</taxon>
    </lineage>
</organism>
<keyword evidence="3" id="KW-1185">Reference proteome</keyword>
<evidence type="ECO:0000313" key="3">
    <source>
        <dbReference type="Proteomes" id="UP001140094"/>
    </source>
</evidence>
<feature type="compositionally biased region" description="Polar residues" evidence="1">
    <location>
        <begin position="164"/>
        <end position="177"/>
    </location>
</feature>
<proteinExistence type="predicted"/>
<feature type="region of interest" description="Disordered" evidence="1">
    <location>
        <begin position="143"/>
        <end position="177"/>
    </location>
</feature>
<protein>
    <submittedName>
        <fullName evidence="2">Uncharacterized protein</fullName>
    </submittedName>
</protein>
<name>A0A9W8LTT8_9FUNG</name>
<reference evidence="2" key="1">
    <citation type="submission" date="2022-07" db="EMBL/GenBank/DDBJ databases">
        <title>Phylogenomic reconstructions and comparative analyses of Kickxellomycotina fungi.</title>
        <authorList>
            <person name="Reynolds N.K."/>
            <person name="Stajich J.E."/>
            <person name="Barry K."/>
            <person name="Grigoriev I.V."/>
            <person name="Crous P."/>
            <person name="Smith M.E."/>
        </authorList>
    </citation>
    <scope>NUCLEOTIDE SEQUENCE</scope>
    <source>
        <strain evidence="2">NRRL 1565</strain>
    </source>
</reference>
<dbReference type="EMBL" id="JANBUO010000825">
    <property type="protein sequence ID" value="KAJ2801364.1"/>
    <property type="molecule type" value="Genomic_DNA"/>
</dbReference>
<dbReference type="Proteomes" id="UP001140094">
    <property type="component" value="Unassembled WGS sequence"/>
</dbReference>
<evidence type="ECO:0000313" key="2">
    <source>
        <dbReference type="EMBL" id="KAJ2801364.1"/>
    </source>
</evidence>
<gene>
    <name evidence="2" type="ORF">H4R20_003699</name>
</gene>
<sequence>TVELLVETEDYETVSWRLNSKGWTTIEAPEPFYVAPATAHYLEPNEVTMTTRWIKEASNSAGGVAPEFYRRLVEEVHKTMEAATAFVAQNTFHTQSRTPKLGAWIEAGKQRQPASHQDVHTGAPLVPGRFSLLAKDNRNVLAQRENERELQNNTEDVDMEEDNISQVNSVTGAETHN</sequence>
<comment type="caution">
    <text evidence="2">The sequence shown here is derived from an EMBL/GenBank/DDBJ whole genome shotgun (WGS) entry which is preliminary data.</text>
</comment>
<dbReference type="AlphaFoldDB" id="A0A9W8LTT8"/>
<feature type="non-terminal residue" evidence="2">
    <location>
        <position position="1"/>
    </location>
</feature>
<evidence type="ECO:0000256" key="1">
    <source>
        <dbReference type="SAM" id="MobiDB-lite"/>
    </source>
</evidence>